<dbReference type="EMBL" id="JACYTR010000017">
    <property type="protein sequence ID" value="MBD8526105.1"/>
    <property type="molecule type" value="Genomic_DNA"/>
</dbReference>
<reference evidence="3 4" key="1">
    <citation type="submission" date="2020-09" db="EMBL/GenBank/DDBJ databases">
        <title>Pseudoxanthomonas sp. CAU 1598 isolated from sand of Yaerae Beach.</title>
        <authorList>
            <person name="Kim W."/>
        </authorList>
    </citation>
    <scope>NUCLEOTIDE SEQUENCE [LARGE SCALE GENOMIC DNA]</scope>
    <source>
        <strain evidence="3 4">CAU 1598</strain>
    </source>
</reference>
<comment type="caution">
    <text evidence="3">The sequence shown here is derived from an EMBL/GenBank/DDBJ whole genome shotgun (WGS) entry which is preliminary data.</text>
</comment>
<evidence type="ECO:0000313" key="4">
    <source>
        <dbReference type="Proteomes" id="UP000613768"/>
    </source>
</evidence>
<evidence type="ECO:0000256" key="1">
    <source>
        <dbReference type="SAM" id="SignalP"/>
    </source>
</evidence>
<dbReference type="RefSeq" id="WP_192029527.1">
    <property type="nucleotide sequence ID" value="NZ_JACYTR010000017.1"/>
</dbReference>
<dbReference type="Proteomes" id="UP000613768">
    <property type="component" value="Unassembled WGS sequence"/>
</dbReference>
<evidence type="ECO:0000313" key="3">
    <source>
        <dbReference type="EMBL" id="MBD8526105.1"/>
    </source>
</evidence>
<dbReference type="InterPro" id="IPR038144">
    <property type="entry name" value="IPI"/>
</dbReference>
<protein>
    <recommendedName>
        <fullName evidence="2">Intracellular proteinase inhibitor BsuPI domain-containing protein</fullName>
    </recommendedName>
</protein>
<sequence>MNKLFGAVVLGLVSGAAVAGDYLPMSGADVARFSTAAQTVASHEARVLGTEGSNWKLLSDFLGLGETWVWTAAGDEDVWIFNANQNRSYRMANFDAAVGTRWSLRLGPCNNSAKLAQRGETISTQAGSFANTTRLDFTSSCADAGVGSAWFAPGVGLVKWSEASIAGPREFSLMEAEIGGQHYGATSSATVGLELTARFPGPRVLSNVTPSVPVYLELTNASEAPIDLHFGSSQHFEISLLSAEGDVLNTWGANRRFAQFMNTLSIAPGASEVFGGEIDLVSLENGQALDVGTYTLRIEIKGHNTPEASAFTQGSPFAMEAPIYVDRRMSIGN</sequence>
<gene>
    <name evidence="3" type="ORF">IFO71_10190</name>
</gene>
<keyword evidence="1" id="KW-0732">Signal</keyword>
<dbReference type="Pfam" id="PF12690">
    <property type="entry name" value="BsuPI"/>
    <property type="match status" value="1"/>
</dbReference>
<accession>A0AAW3ZMH5</accession>
<keyword evidence="4" id="KW-1185">Reference proteome</keyword>
<feature type="signal peptide" evidence="1">
    <location>
        <begin position="1"/>
        <end position="19"/>
    </location>
</feature>
<organism evidence="3 4">
    <name type="scientific">Pseudomarimonas arenosa</name>
    <dbReference type="NCBI Taxonomy" id="2774145"/>
    <lineage>
        <taxon>Bacteria</taxon>
        <taxon>Pseudomonadati</taxon>
        <taxon>Pseudomonadota</taxon>
        <taxon>Gammaproteobacteria</taxon>
        <taxon>Lysobacterales</taxon>
        <taxon>Lysobacteraceae</taxon>
        <taxon>Pseudomarimonas</taxon>
    </lineage>
</organism>
<dbReference type="InterPro" id="IPR020481">
    <property type="entry name" value="Intracell_prot_inh_BsuPI"/>
</dbReference>
<dbReference type="AlphaFoldDB" id="A0AAW3ZMH5"/>
<name>A0AAW3ZMH5_9GAMM</name>
<dbReference type="Gene3D" id="2.60.40.2360">
    <property type="entry name" value="Intracellular proteinase inhibitor BsuPI"/>
    <property type="match status" value="1"/>
</dbReference>
<evidence type="ECO:0000259" key="2">
    <source>
        <dbReference type="Pfam" id="PF12690"/>
    </source>
</evidence>
<feature type="chain" id="PRO_5043531591" description="Intracellular proteinase inhibitor BsuPI domain-containing protein" evidence="1">
    <location>
        <begin position="20"/>
        <end position="333"/>
    </location>
</feature>
<proteinExistence type="predicted"/>
<feature type="domain" description="Intracellular proteinase inhibitor BsuPI" evidence="2">
    <location>
        <begin position="211"/>
        <end position="304"/>
    </location>
</feature>